<sequence>MASKKDWAVLRRHWRAVARSLLGYSLSREAGSTMKSDHVMLASSSIKVPFIHDDNDDDGDGDNDVRAMTRTPASQRMTPASLDAPETVAVRRLRDSRVKTKEDGEEEGDDRDGVAGGGDHGDRHVGQAHVVQVHAHRVPTYIYSCMHPTTKKASYCLRPRIRGVLAFL</sequence>
<dbReference type="Gramene" id="PNT72123">
    <property type="protein sequence ID" value="PNT72123"/>
    <property type="gene ID" value="BRADI_2g39641v3"/>
</dbReference>
<evidence type="ECO:0000313" key="3">
    <source>
        <dbReference type="EnsemblPlants" id="PNT72123"/>
    </source>
</evidence>
<protein>
    <submittedName>
        <fullName evidence="2 3">Uncharacterized protein</fullName>
    </submittedName>
</protein>
<accession>A0A2K2DCW4</accession>
<reference evidence="2" key="2">
    <citation type="submission" date="2017-06" db="EMBL/GenBank/DDBJ databases">
        <title>WGS assembly of Brachypodium distachyon.</title>
        <authorList>
            <consortium name="The International Brachypodium Initiative"/>
            <person name="Lucas S."/>
            <person name="Harmon-Smith M."/>
            <person name="Lail K."/>
            <person name="Tice H."/>
            <person name="Grimwood J."/>
            <person name="Bruce D."/>
            <person name="Barry K."/>
            <person name="Shu S."/>
            <person name="Lindquist E."/>
            <person name="Wang M."/>
            <person name="Pitluck S."/>
            <person name="Vogel J.P."/>
            <person name="Garvin D.F."/>
            <person name="Mockler T.C."/>
            <person name="Schmutz J."/>
            <person name="Rokhsar D."/>
            <person name="Bevan M.W."/>
        </authorList>
    </citation>
    <scope>NUCLEOTIDE SEQUENCE</scope>
    <source>
        <strain evidence="2">Bd21</strain>
    </source>
</reference>
<dbReference type="InParanoid" id="A0A2K2DCW4"/>
<feature type="region of interest" description="Disordered" evidence="1">
    <location>
        <begin position="52"/>
        <end position="124"/>
    </location>
</feature>
<proteinExistence type="predicted"/>
<organism evidence="2">
    <name type="scientific">Brachypodium distachyon</name>
    <name type="common">Purple false brome</name>
    <name type="synonym">Trachynia distachya</name>
    <dbReference type="NCBI Taxonomy" id="15368"/>
    <lineage>
        <taxon>Eukaryota</taxon>
        <taxon>Viridiplantae</taxon>
        <taxon>Streptophyta</taxon>
        <taxon>Embryophyta</taxon>
        <taxon>Tracheophyta</taxon>
        <taxon>Spermatophyta</taxon>
        <taxon>Magnoliopsida</taxon>
        <taxon>Liliopsida</taxon>
        <taxon>Poales</taxon>
        <taxon>Poaceae</taxon>
        <taxon>BOP clade</taxon>
        <taxon>Pooideae</taxon>
        <taxon>Stipodae</taxon>
        <taxon>Brachypodieae</taxon>
        <taxon>Brachypodium</taxon>
    </lineage>
</organism>
<dbReference type="Proteomes" id="UP000008810">
    <property type="component" value="Chromosome 2"/>
</dbReference>
<reference evidence="3" key="3">
    <citation type="submission" date="2018-08" db="UniProtKB">
        <authorList>
            <consortium name="EnsemblPlants"/>
        </authorList>
    </citation>
    <scope>IDENTIFICATION</scope>
    <source>
        <strain evidence="3">cv. Bd21</strain>
    </source>
</reference>
<reference evidence="2 3" key="1">
    <citation type="journal article" date="2010" name="Nature">
        <title>Genome sequencing and analysis of the model grass Brachypodium distachyon.</title>
        <authorList>
            <consortium name="International Brachypodium Initiative"/>
        </authorList>
    </citation>
    <scope>NUCLEOTIDE SEQUENCE [LARGE SCALE GENOMIC DNA]</scope>
    <source>
        <strain evidence="2 3">Bd21</strain>
    </source>
</reference>
<gene>
    <name evidence="2" type="ORF">BRADI_2g39641v3</name>
</gene>
<dbReference type="AlphaFoldDB" id="A0A2K2DCW4"/>
<feature type="compositionally biased region" description="Basic and acidic residues" evidence="1">
    <location>
        <begin position="92"/>
        <end position="102"/>
    </location>
</feature>
<evidence type="ECO:0000256" key="1">
    <source>
        <dbReference type="SAM" id="MobiDB-lite"/>
    </source>
</evidence>
<keyword evidence="4" id="KW-1185">Reference proteome</keyword>
<evidence type="ECO:0000313" key="2">
    <source>
        <dbReference type="EMBL" id="PNT72123.1"/>
    </source>
</evidence>
<dbReference type="EnsemblPlants" id="PNT72123">
    <property type="protein sequence ID" value="PNT72123"/>
    <property type="gene ID" value="BRADI_2g39641v3"/>
</dbReference>
<evidence type="ECO:0000313" key="4">
    <source>
        <dbReference type="Proteomes" id="UP000008810"/>
    </source>
</evidence>
<name>A0A2K2DCW4_BRADI</name>
<dbReference type="EMBL" id="CM000881">
    <property type="protein sequence ID" value="PNT72123.1"/>
    <property type="molecule type" value="Genomic_DNA"/>
</dbReference>